<dbReference type="EMBL" id="GEEE01024681">
    <property type="protein sequence ID" value="JAP38544.1"/>
    <property type="molecule type" value="Transcribed_RNA"/>
</dbReference>
<sequence>MARSYGLLKVHKPGAHLHPIISLRSTPTLGLSHWLYQRHCFLKKNPRLQRLVSRSCPQRFWATYVLSRMSDIQAFKALLNSVPPGIRSIMDSCTRYGRQWKR</sequence>
<dbReference type="EMBL" id="GEEE01022628">
    <property type="protein sequence ID" value="JAP40597.1"/>
    <property type="molecule type" value="Transcribed_RNA"/>
</dbReference>
<proteinExistence type="predicted"/>
<protein>
    <submittedName>
        <fullName evidence="1">Uncharacterized protein</fullName>
    </submittedName>
</protein>
<dbReference type="AlphaFoldDB" id="A0A0X3NSZ1"/>
<accession>A0A0X3NSZ1</accession>
<reference evidence="1" key="1">
    <citation type="submission" date="2016-01" db="EMBL/GenBank/DDBJ databases">
        <title>Reference transcriptome for the parasite Schistocephalus solidus: insights into the molecular evolution of parasitism.</title>
        <authorList>
            <person name="Hebert F.O."/>
            <person name="Grambauer S."/>
            <person name="Barber I."/>
            <person name="Landry C.R."/>
            <person name="Aubin-Horth N."/>
        </authorList>
    </citation>
    <scope>NUCLEOTIDE SEQUENCE</scope>
</reference>
<evidence type="ECO:0000313" key="1">
    <source>
        <dbReference type="EMBL" id="JAP40597.1"/>
    </source>
</evidence>
<gene>
    <name evidence="1" type="ORF">TR160872</name>
</gene>
<organism evidence="1">
    <name type="scientific">Schistocephalus solidus</name>
    <name type="common">Tapeworm</name>
    <dbReference type="NCBI Taxonomy" id="70667"/>
    <lineage>
        <taxon>Eukaryota</taxon>
        <taxon>Metazoa</taxon>
        <taxon>Spiralia</taxon>
        <taxon>Lophotrochozoa</taxon>
        <taxon>Platyhelminthes</taxon>
        <taxon>Cestoda</taxon>
        <taxon>Eucestoda</taxon>
        <taxon>Diphyllobothriidea</taxon>
        <taxon>Diphyllobothriidae</taxon>
        <taxon>Schistocephalus</taxon>
    </lineage>
</organism>
<name>A0A0X3NSZ1_SCHSO</name>